<name>C6E405_GEOSM</name>
<sequence>MARERWIQRVWWRYLSGRRQARETLPQGVQPETRFRQKLIQERKRAERANKPLLVMIVNPGCVAAGEEADSVVGCVGGGLQSCLRETDICGVLNDGAMVGVILTEIGADDLDKVKKAVAQKAREKLSQLLDDEMARRVTITFRIYPESGGKSGAFDMIFYPEQAEKSLEGTVGEIAKRGLDLVGSATGLVLLAPAFALLASAIKLTSDGPVFFKQQRIGRNGRKFKLLKFRTMYVGNDDQIHQDYVKLLIQGKVAEEQGRVFKITGDPRVTSIGKVLRKYSLDELPQLLNVLIGEMSLVGPRPPISYEVEHYSGWQRNRLIGKRPGITGAWQVSGRSSTTFDEMVRLDLRYLKGWSIVLDFKILLQTPLAVLKCKGAY</sequence>
<proteinExistence type="inferred from homology"/>
<dbReference type="Pfam" id="PF02397">
    <property type="entry name" value="Bac_transf"/>
    <property type="match status" value="1"/>
</dbReference>
<dbReference type="STRING" id="443144.GM21_3197"/>
<dbReference type="AlphaFoldDB" id="C6E405"/>
<evidence type="ECO:0000313" key="3">
    <source>
        <dbReference type="EMBL" id="ACT19224.1"/>
    </source>
</evidence>
<organism evidence="3">
    <name type="scientific">Geobacter sp. (strain M21)</name>
    <dbReference type="NCBI Taxonomy" id="443144"/>
    <lineage>
        <taxon>Bacteria</taxon>
        <taxon>Pseudomonadati</taxon>
        <taxon>Thermodesulfobacteriota</taxon>
        <taxon>Desulfuromonadia</taxon>
        <taxon>Geobacterales</taxon>
        <taxon>Geobacteraceae</taxon>
        <taxon>Geobacter</taxon>
    </lineage>
</organism>
<dbReference type="eggNOG" id="COG2148">
    <property type="taxonomic scope" value="Bacteria"/>
</dbReference>
<keyword evidence="3" id="KW-0808">Transferase</keyword>
<dbReference type="GO" id="GO:0047360">
    <property type="term" value="F:undecaprenyl-phosphate galactose phosphotransferase activity"/>
    <property type="evidence" value="ECO:0007669"/>
    <property type="project" value="UniProtKB-EC"/>
</dbReference>
<dbReference type="PANTHER" id="PTHR30576">
    <property type="entry name" value="COLANIC BIOSYNTHESIS UDP-GLUCOSE LIPID CARRIER TRANSFERASE"/>
    <property type="match status" value="1"/>
</dbReference>
<dbReference type="HOGENOM" id="CLU_024920_6_0_7"/>
<protein>
    <submittedName>
        <fullName evidence="3">Undecaprenyl-phosphate galactose phosphotransferase</fullName>
        <ecNumber evidence="3">2.7.8.6</ecNumber>
    </submittedName>
</protein>
<accession>C6E405</accession>
<dbReference type="InterPro" id="IPR003362">
    <property type="entry name" value="Bact_transf"/>
</dbReference>
<feature type="domain" description="Bacterial sugar transferase" evidence="2">
    <location>
        <begin position="177"/>
        <end position="373"/>
    </location>
</feature>
<dbReference type="PANTHER" id="PTHR30576:SF10">
    <property type="entry name" value="SLL5057 PROTEIN"/>
    <property type="match status" value="1"/>
</dbReference>
<dbReference type="EC" id="2.7.8.6" evidence="3"/>
<dbReference type="EMBL" id="CP001661">
    <property type="protein sequence ID" value="ACT19224.1"/>
    <property type="molecule type" value="Genomic_DNA"/>
</dbReference>
<dbReference type="KEGG" id="gem:GM21_3197"/>
<reference evidence="3" key="1">
    <citation type="submission" date="2009-07" db="EMBL/GenBank/DDBJ databases">
        <title>Complete sequence of Geobacter sp. M21.</title>
        <authorList>
            <consortium name="US DOE Joint Genome Institute"/>
            <person name="Lucas S."/>
            <person name="Copeland A."/>
            <person name="Lapidus A."/>
            <person name="Glavina del Rio T."/>
            <person name="Dalin E."/>
            <person name="Tice H."/>
            <person name="Bruce D."/>
            <person name="Goodwin L."/>
            <person name="Pitluck S."/>
            <person name="Saunders E."/>
            <person name="Brettin T."/>
            <person name="Detter J.C."/>
            <person name="Han C."/>
            <person name="Larimer F."/>
            <person name="Land M."/>
            <person name="Hauser L."/>
            <person name="Kyrpides N."/>
            <person name="Ovchinnikova G."/>
            <person name="Lovley D."/>
        </authorList>
    </citation>
    <scope>NUCLEOTIDE SEQUENCE [LARGE SCALE GENOMIC DNA]</scope>
    <source>
        <strain evidence="3">M21</strain>
    </source>
</reference>
<dbReference type="OrthoDB" id="9808602at2"/>
<evidence type="ECO:0000256" key="1">
    <source>
        <dbReference type="ARBA" id="ARBA00006464"/>
    </source>
</evidence>
<evidence type="ECO:0000259" key="2">
    <source>
        <dbReference type="Pfam" id="PF02397"/>
    </source>
</evidence>
<comment type="similarity">
    <text evidence="1">Belongs to the bacterial sugar transferase family.</text>
</comment>
<gene>
    <name evidence="3" type="ordered locus">GM21_3197</name>
</gene>